<keyword evidence="2" id="KW-1185">Reference proteome</keyword>
<accession>A0ABN8F1X3</accession>
<dbReference type="Proteomes" id="UP000837803">
    <property type="component" value="Unassembled WGS sequence"/>
</dbReference>
<evidence type="ECO:0000313" key="1">
    <source>
        <dbReference type="EMBL" id="CAH1000778.1"/>
    </source>
</evidence>
<sequence length="176" mass="19728">MGLGKMLSGLHQGPNDNRLSSSFFSYHHITAFDTMKHLLLVLLPMLLLTTCDKEVDNLSVDSLTADWQLQEFSITRASSGQEIFKRGDKYTWLLLDADGTYARNFVTGSWSLDGNTIKVQPLPNTGARALDYEVLSVSDEQLTVRYLTTAQECNCGLESVIPGSEQAFRTDRFLKR</sequence>
<gene>
    <name evidence="1" type="ORF">LEM8419_01880</name>
</gene>
<reference evidence="1" key="1">
    <citation type="submission" date="2021-12" db="EMBL/GenBank/DDBJ databases">
        <authorList>
            <person name="Rodrigo-Torres L."/>
            <person name="Arahal R. D."/>
            <person name="Lucena T."/>
        </authorList>
    </citation>
    <scope>NUCLEOTIDE SEQUENCE</scope>
    <source>
        <strain evidence="1">CECT 8419</strain>
    </source>
</reference>
<name>A0ABN8F1X3_9BACT</name>
<organism evidence="1 2">
    <name type="scientific">Neolewinella maritima</name>
    <dbReference type="NCBI Taxonomy" id="1383882"/>
    <lineage>
        <taxon>Bacteria</taxon>
        <taxon>Pseudomonadati</taxon>
        <taxon>Bacteroidota</taxon>
        <taxon>Saprospiria</taxon>
        <taxon>Saprospirales</taxon>
        <taxon>Lewinellaceae</taxon>
        <taxon>Neolewinella</taxon>
    </lineage>
</organism>
<proteinExistence type="predicted"/>
<evidence type="ECO:0000313" key="2">
    <source>
        <dbReference type="Proteomes" id="UP000837803"/>
    </source>
</evidence>
<protein>
    <recommendedName>
        <fullName evidence="3">Lipocalin-like domain-containing protein</fullName>
    </recommendedName>
</protein>
<dbReference type="EMBL" id="CAKLPZ010000002">
    <property type="protein sequence ID" value="CAH1000778.1"/>
    <property type="molecule type" value="Genomic_DNA"/>
</dbReference>
<evidence type="ECO:0008006" key="3">
    <source>
        <dbReference type="Google" id="ProtNLM"/>
    </source>
</evidence>
<comment type="caution">
    <text evidence="1">The sequence shown here is derived from an EMBL/GenBank/DDBJ whole genome shotgun (WGS) entry which is preliminary data.</text>
</comment>